<dbReference type="Gene3D" id="2.160.10.10">
    <property type="entry name" value="Hexapeptide repeat proteins"/>
    <property type="match status" value="1"/>
</dbReference>
<keyword evidence="1" id="KW-0808">Transferase</keyword>
<comment type="caution">
    <text evidence="1">The sequence shown here is derived from an EMBL/GenBank/DDBJ whole genome shotgun (WGS) entry which is preliminary data.</text>
</comment>
<dbReference type="PANTHER" id="PTHR23416">
    <property type="entry name" value="SIALIC ACID SYNTHASE-RELATED"/>
    <property type="match status" value="1"/>
</dbReference>
<gene>
    <name evidence="1" type="ORF">CVS30_02575</name>
</gene>
<keyword evidence="1" id="KW-0012">Acyltransferase</keyword>
<dbReference type="SUPFAM" id="SSF51161">
    <property type="entry name" value="Trimeric LpxA-like enzymes"/>
    <property type="match status" value="1"/>
</dbReference>
<name>A0A2V5JMY4_9MICC</name>
<evidence type="ECO:0000313" key="1">
    <source>
        <dbReference type="EMBL" id="PYI39596.1"/>
    </source>
</evidence>
<dbReference type="GO" id="GO:0016746">
    <property type="term" value="F:acyltransferase activity"/>
    <property type="evidence" value="ECO:0007669"/>
    <property type="project" value="UniProtKB-KW"/>
</dbReference>
<sequence>MMANIGKLANFLDESGNRIEYKGNIDKHVNIIFHGRNNRIVVHKNANFNFLDIEFFGNEGQIEIGENLGVTPLKAFLKVGSESKIVIGNSVSNSMVSTIVATEGCSIVIGSDVMLSSDAYISTGDEFPVYDVESGLRVNPAKSIRIGNHVWLARRSTVSGGANIGDGSVIGFGSLVDGVLPNNCIAAGIPARIIKKNIAWERIHLSLKEPFYKPDASAIQKSPYWAPTVVDSTASTFLGYEVDEIKIFSRTKLFIVNIWKRASSRFWK</sequence>
<reference evidence="1 2" key="1">
    <citation type="submission" date="2018-05" db="EMBL/GenBank/DDBJ databases">
        <title>Genetic diversity of glacier-inhabiting Cryobacterium bacteria in China and description of Cryobacterium mengkeensis sp. nov. and Arthrobacter glacialis sp. nov.</title>
        <authorList>
            <person name="Liu Q."/>
            <person name="Xin Y.-H."/>
        </authorList>
    </citation>
    <scope>NUCLEOTIDE SEQUENCE [LARGE SCALE GENOMIC DNA]</scope>
    <source>
        <strain evidence="1 2">B7</strain>
    </source>
</reference>
<keyword evidence="2" id="KW-1185">Reference proteome</keyword>
<dbReference type="CDD" id="cd04647">
    <property type="entry name" value="LbH_MAT_like"/>
    <property type="match status" value="1"/>
</dbReference>
<dbReference type="EMBL" id="QJVC01000002">
    <property type="protein sequence ID" value="PYI39596.1"/>
    <property type="molecule type" value="Genomic_DNA"/>
</dbReference>
<evidence type="ECO:0000313" key="2">
    <source>
        <dbReference type="Proteomes" id="UP000247980"/>
    </source>
</evidence>
<protein>
    <submittedName>
        <fullName evidence="1">Acyltransferase</fullName>
    </submittedName>
</protein>
<dbReference type="InterPro" id="IPR011004">
    <property type="entry name" value="Trimer_LpxA-like_sf"/>
</dbReference>
<organism evidence="1 2">
    <name type="scientific">Arthrobacter psychrolactophilus</name>
    <dbReference type="NCBI Taxonomy" id="92442"/>
    <lineage>
        <taxon>Bacteria</taxon>
        <taxon>Bacillati</taxon>
        <taxon>Actinomycetota</taxon>
        <taxon>Actinomycetes</taxon>
        <taxon>Micrococcales</taxon>
        <taxon>Micrococcaceae</taxon>
        <taxon>Arthrobacter</taxon>
    </lineage>
</organism>
<proteinExistence type="predicted"/>
<dbReference type="AlphaFoldDB" id="A0A2V5JMY4"/>
<dbReference type="Proteomes" id="UP000247980">
    <property type="component" value="Unassembled WGS sequence"/>
</dbReference>
<accession>A0A2V5JMY4</accession>
<dbReference type="InterPro" id="IPR051159">
    <property type="entry name" value="Hexapeptide_acetyltransf"/>
</dbReference>